<comment type="caution">
    <text evidence="1">The sequence shown here is derived from an EMBL/GenBank/DDBJ whole genome shotgun (WGS) entry which is preliminary data.</text>
</comment>
<evidence type="ECO:0000313" key="2">
    <source>
        <dbReference type="Proteomes" id="UP000697710"/>
    </source>
</evidence>
<dbReference type="EMBL" id="JAGQHR010000001">
    <property type="protein sequence ID" value="MCA9726049.1"/>
    <property type="molecule type" value="Genomic_DNA"/>
</dbReference>
<name>A0A956LV54_UNCEI</name>
<reference evidence="1" key="1">
    <citation type="submission" date="2020-04" db="EMBL/GenBank/DDBJ databases">
        <authorList>
            <person name="Zhang T."/>
        </authorList>
    </citation>
    <scope>NUCLEOTIDE SEQUENCE</scope>
    <source>
        <strain evidence="1">HKST-UBA01</strain>
    </source>
</reference>
<dbReference type="Proteomes" id="UP000697710">
    <property type="component" value="Unassembled WGS sequence"/>
</dbReference>
<organism evidence="1 2">
    <name type="scientific">Eiseniibacteriota bacterium</name>
    <dbReference type="NCBI Taxonomy" id="2212470"/>
    <lineage>
        <taxon>Bacteria</taxon>
        <taxon>Candidatus Eiseniibacteriota</taxon>
    </lineage>
</organism>
<protein>
    <submittedName>
        <fullName evidence="1">Uncharacterized protein</fullName>
    </submittedName>
</protein>
<gene>
    <name evidence="1" type="ORF">KC729_00090</name>
</gene>
<evidence type="ECO:0000313" key="1">
    <source>
        <dbReference type="EMBL" id="MCA9726049.1"/>
    </source>
</evidence>
<accession>A0A956LV54</accession>
<sequence>MARYWAVQGQTVASGTPLNGEAVDCSNAQSVSFFYQYTQATSGPTIDIDGSWDGGNTWITLKALTPGTGTGVTASLTWVGTAVNEGTPTVTEAPAVPAPLMRMTVTAASLNNVTAGTFAVIPGGR</sequence>
<proteinExistence type="predicted"/>
<reference evidence="1" key="2">
    <citation type="journal article" date="2021" name="Microbiome">
        <title>Successional dynamics and alternative stable states in a saline activated sludge microbial community over 9 years.</title>
        <authorList>
            <person name="Wang Y."/>
            <person name="Ye J."/>
            <person name="Ju F."/>
            <person name="Liu L."/>
            <person name="Boyd J.A."/>
            <person name="Deng Y."/>
            <person name="Parks D.H."/>
            <person name="Jiang X."/>
            <person name="Yin X."/>
            <person name="Woodcroft B.J."/>
            <person name="Tyson G.W."/>
            <person name="Hugenholtz P."/>
            <person name="Polz M.F."/>
            <person name="Zhang T."/>
        </authorList>
    </citation>
    <scope>NUCLEOTIDE SEQUENCE</scope>
    <source>
        <strain evidence="1">HKST-UBA01</strain>
    </source>
</reference>
<dbReference type="AlphaFoldDB" id="A0A956LV54"/>